<keyword evidence="3" id="KW-1185">Reference proteome</keyword>
<gene>
    <name evidence="2" type="ORF">E4L98_22690</name>
</gene>
<evidence type="ECO:0008006" key="4">
    <source>
        <dbReference type="Google" id="ProtNLM"/>
    </source>
</evidence>
<feature type="signal peptide" evidence="1">
    <location>
        <begin position="1"/>
        <end position="21"/>
    </location>
</feature>
<reference evidence="2 3" key="1">
    <citation type="submission" date="2019-03" db="EMBL/GenBank/DDBJ databases">
        <title>Draft Genome Sequence of Duganella callidus sp. nov., a Novel Duganella Species Isolated from Cultivated Soil.</title>
        <authorList>
            <person name="Raths R."/>
            <person name="Peta V."/>
            <person name="Bucking H."/>
        </authorList>
    </citation>
    <scope>NUCLEOTIDE SEQUENCE [LARGE SCALE GENOMIC DNA]</scope>
    <source>
        <strain evidence="2 3">DN04</strain>
    </source>
</reference>
<accession>A0A4Y9S5F0</accession>
<evidence type="ECO:0000313" key="3">
    <source>
        <dbReference type="Proteomes" id="UP000297729"/>
    </source>
</evidence>
<dbReference type="EMBL" id="SPVG01000226">
    <property type="protein sequence ID" value="TFW16693.1"/>
    <property type="molecule type" value="Genomic_DNA"/>
</dbReference>
<sequence length="67" mass="7575">MKRLTYASALLLALCCVNLTAAPAPWWKWRSKVDGQLVCSQTPLGDGWEKAYGPFKDPHCENLIVRR</sequence>
<protein>
    <recommendedName>
        <fullName evidence="4">DUF4124 domain-containing protein</fullName>
    </recommendedName>
</protein>
<evidence type="ECO:0000256" key="1">
    <source>
        <dbReference type="SAM" id="SignalP"/>
    </source>
</evidence>
<dbReference type="AlphaFoldDB" id="A0A4Y9S5F0"/>
<feature type="chain" id="PRO_5021250318" description="DUF4124 domain-containing protein" evidence="1">
    <location>
        <begin position="22"/>
        <end position="67"/>
    </location>
</feature>
<dbReference type="OrthoDB" id="6089671at2"/>
<name>A0A4Y9S5F0_9BURK</name>
<dbReference type="Proteomes" id="UP000297729">
    <property type="component" value="Unassembled WGS sequence"/>
</dbReference>
<proteinExistence type="predicted"/>
<evidence type="ECO:0000313" key="2">
    <source>
        <dbReference type="EMBL" id="TFW16693.1"/>
    </source>
</evidence>
<dbReference type="RefSeq" id="WP_135203815.1">
    <property type="nucleotide sequence ID" value="NZ_SPVG01000226.1"/>
</dbReference>
<organism evidence="2 3">
    <name type="scientific">Duganella callida</name>
    <dbReference type="NCBI Taxonomy" id="2561932"/>
    <lineage>
        <taxon>Bacteria</taxon>
        <taxon>Pseudomonadati</taxon>
        <taxon>Pseudomonadota</taxon>
        <taxon>Betaproteobacteria</taxon>
        <taxon>Burkholderiales</taxon>
        <taxon>Oxalobacteraceae</taxon>
        <taxon>Telluria group</taxon>
        <taxon>Duganella</taxon>
    </lineage>
</organism>
<comment type="caution">
    <text evidence="2">The sequence shown here is derived from an EMBL/GenBank/DDBJ whole genome shotgun (WGS) entry which is preliminary data.</text>
</comment>
<keyword evidence="1" id="KW-0732">Signal</keyword>